<accession>A0AAV6X8E6</accession>
<dbReference type="GO" id="GO:0009805">
    <property type="term" value="P:coumarin biosynthetic process"/>
    <property type="evidence" value="ECO:0007669"/>
    <property type="project" value="UniProtKB-ARBA"/>
</dbReference>
<keyword evidence="1 3" id="KW-0479">Metal-binding</keyword>
<comment type="similarity">
    <text evidence="3">Belongs to the iron/ascorbate-dependent oxidoreductase family.</text>
</comment>
<dbReference type="InterPro" id="IPR005123">
    <property type="entry name" value="Oxoglu/Fe-dep_dioxygenase_dom"/>
</dbReference>
<dbReference type="Proteomes" id="UP000826271">
    <property type="component" value="Unassembled WGS sequence"/>
</dbReference>
<evidence type="ECO:0000256" key="1">
    <source>
        <dbReference type="ARBA" id="ARBA00022723"/>
    </source>
</evidence>
<reference evidence="5" key="1">
    <citation type="submission" date="2019-10" db="EMBL/GenBank/DDBJ databases">
        <authorList>
            <person name="Zhang R."/>
            <person name="Pan Y."/>
            <person name="Wang J."/>
            <person name="Ma R."/>
            <person name="Yu S."/>
        </authorList>
    </citation>
    <scope>NUCLEOTIDE SEQUENCE</scope>
    <source>
        <strain evidence="5">LA-IB0</strain>
        <tissue evidence="5">Leaf</tissue>
    </source>
</reference>
<feature type="domain" description="Fe2OG dioxygenase" evidence="4">
    <location>
        <begin position="151"/>
        <end position="254"/>
    </location>
</feature>
<evidence type="ECO:0000259" key="4">
    <source>
        <dbReference type="PROSITE" id="PS51471"/>
    </source>
</evidence>
<proteinExistence type="inferred from homology"/>
<dbReference type="GO" id="GO:0002238">
    <property type="term" value="P:response to molecule of fungal origin"/>
    <property type="evidence" value="ECO:0007669"/>
    <property type="project" value="UniProtKB-ARBA"/>
</dbReference>
<dbReference type="PROSITE" id="PS51471">
    <property type="entry name" value="FE2OG_OXY"/>
    <property type="match status" value="1"/>
</dbReference>
<dbReference type="AlphaFoldDB" id="A0AAV6X8E6"/>
<evidence type="ECO:0000256" key="3">
    <source>
        <dbReference type="RuleBase" id="RU003682"/>
    </source>
</evidence>
<evidence type="ECO:0000256" key="2">
    <source>
        <dbReference type="ARBA" id="ARBA00023004"/>
    </source>
</evidence>
<dbReference type="GO" id="GO:0016706">
    <property type="term" value="F:2-oxoglutarate-dependent dioxygenase activity"/>
    <property type="evidence" value="ECO:0007669"/>
    <property type="project" value="UniProtKB-ARBA"/>
</dbReference>
<organism evidence="5 6">
    <name type="scientific">Buddleja alternifolia</name>
    <dbReference type="NCBI Taxonomy" id="168488"/>
    <lineage>
        <taxon>Eukaryota</taxon>
        <taxon>Viridiplantae</taxon>
        <taxon>Streptophyta</taxon>
        <taxon>Embryophyta</taxon>
        <taxon>Tracheophyta</taxon>
        <taxon>Spermatophyta</taxon>
        <taxon>Magnoliopsida</taxon>
        <taxon>eudicotyledons</taxon>
        <taxon>Gunneridae</taxon>
        <taxon>Pentapetalae</taxon>
        <taxon>asterids</taxon>
        <taxon>lamiids</taxon>
        <taxon>Lamiales</taxon>
        <taxon>Scrophulariaceae</taxon>
        <taxon>Buddlejeae</taxon>
        <taxon>Buddleja</taxon>
    </lineage>
</organism>
<gene>
    <name evidence="5" type="ORF">BUALT_Bualt07G0009300</name>
</gene>
<dbReference type="InterPro" id="IPR050231">
    <property type="entry name" value="Iron_ascorbate_oxido_reductase"/>
</dbReference>
<dbReference type="Gene3D" id="2.60.120.330">
    <property type="entry name" value="B-lactam Antibiotic, Isopenicillin N Synthase, Chain"/>
    <property type="match status" value="1"/>
</dbReference>
<dbReference type="Pfam" id="PF14226">
    <property type="entry name" value="DIOX_N"/>
    <property type="match status" value="1"/>
</dbReference>
<name>A0AAV6X8E6_9LAMI</name>
<evidence type="ECO:0000313" key="5">
    <source>
        <dbReference type="EMBL" id="KAG8378669.1"/>
    </source>
</evidence>
<dbReference type="InterPro" id="IPR026992">
    <property type="entry name" value="DIOX_N"/>
</dbReference>
<dbReference type="InterPro" id="IPR027443">
    <property type="entry name" value="IPNS-like_sf"/>
</dbReference>
<comment type="caution">
    <text evidence="5">The sequence shown here is derived from an EMBL/GenBank/DDBJ whole genome shotgun (WGS) entry which is preliminary data.</text>
</comment>
<dbReference type="InterPro" id="IPR044861">
    <property type="entry name" value="IPNS-like_FE2OG_OXY"/>
</dbReference>
<dbReference type="EMBL" id="WHWC01000007">
    <property type="protein sequence ID" value="KAG8378669.1"/>
    <property type="molecule type" value="Genomic_DNA"/>
</dbReference>
<protein>
    <recommendedName>
        <fullName evidence="4">Fe2OG dioxygenase domain-containing protein</fullName>
    </recommendedName>
</protein>
<dbReference type="SUPFAM" id="SSF51197">
    <property type="entry name" value="Clavaminate synthase-like"/>
    <property type="match status" value="1"/>
</dbReference>
<dbReference type="GO" id="GO:0046872">
    <property type="term" value="F:metal ion binding"/>
    <property type="evidence" value="ECO:0007669"/>
    <property type="project" value="UniProtKB-KW"/>
</dbReference>
<dbReference type="PANTHER" id="PTHR47990">
    <property type="entry name" value="2-OXOGLUTARATE (2OG) AND FE(II)-DEPENDENT OXYGENASE SUPERFAMILY PROTEIN-RELATED"/>
    <property type="match status" value="1"/>
</dbReference>
<dbReference type="Pfam" id="PF03171">
    <property type="entry name" value="2OG-FeII_Oxy"/>
    <property type="match status" value="1"/>
</dbReference>
<keyword evidence="2 3" id="KW-0408">Iron</keyword>
<keyword evidence="3" id="KW-0560">Oxidoreductase</keyword>
<evidence type="ECO:0000313" key="6">
    <source>
        <dbReference type="Proteomes" id="UP000826271"/>
    </source>
</evidence>
<keyword evidence="6" id="KW-1185">Reference proteome</keyword>
<sequence>MADSIPVIDLQDFPGNTKKLMDASEEWGCFRIVNYESILPESLMHEMKAVVISLLELPYEIKKRNVDVIDGSGYRFPDRINPILEGFGLYDAASSEAVDAFCAQLDATPQQRSVNIREIIIRYNRAVYELSMDIGHKLGGGLGLTDVSFEKWPSNLRVNKYAFTPENIGSDGLRSHTDNSLLTILHEDEKFGGLEVMQRSGKLVQVEPCPRTMIVFLGDLAQVWSNGRFYNVKHRVLSKQAGIRITLGTFLLGPKEEVVEAPSELVTSDNPRHYVPFKFEDYWKSKMYKGYGGEALNPFRIV</sequence>